<feature type="region of interest" description="Disordered" evidence="2">
    <location>
        <begin position="1"/>
        <end position="137"/>
    </location>
</feature>
<evidence type="ECO:0000256" key="2">
    <source>
        <dbReference type="SAM" id="MobiDB-lite"/>
    </source>
</evidence>
<sequence>MAQSLDEQASLPSIQPPPVSNTSFPHPSFAGGFVSPPPQNDYSLGFAPPQGRPVSRGASPLPPPQGSNWTPWSPPPSQQLGMPSFPQPLGPSGASNSPHQHHKSLSGSFANMNIGPRTSSPLSGPSGARDGPPSLTAPLPTLAVLSVQQNAIQQPGADPARKIVWCRDVLALVDRAQQLHARASPTSTDPIMGPAQIDDPELQKLVNLAIPLVLQIAGGAPQQGPVPPHVAEAVYMRALCASTGIYPQFIPHDPRTAFRDFERAAKSGYFAAWFKLGREYENFGDFQHAKECFERGTKHGVESCFYRLGMAHLMGQLGFAADPQAALPLLSRAATLATIDVPQPAYVFGLLLLNEFSHEARRHLERAAYLNFAPAQYKLGHAYEFAAPPFPFDALLSVQYYSLASQQGEIEADMALSKWFLCGAEGAFDKDEGLAWTFAEKAARKGLPSAEFALGYYSEVGVGGTRDIEAARKWYQRLVRKRTQAKQRAEATGAVADSRPVPASQRSQIVNNIRKDSMRVPAGHPPGLGRGGPSSPMPGAPLTGSPSGLGQSAPLPRVDEYANGQRRASGPAHSNSLYPNAPPGQGQPHPQHHQQRVSSASPRPAGTPPMRRQQQQQQQPPPQQEPAPQAQVQPPQQAQQPLARPPTKGPQTFAEMGVATSKVEDDSNCVVM</sequence>
<protein>
    <submittedName>
        <fullName evidence="3">Glucoamylase (Glucan 1,4-alpha-glucosidase))</fullName>
        <ecNumber evidence="3">3.2.1.3</ecNumber>
    </submittedName>
</protein>
<dbReference type="InterPro" id="IPR006597">
    <property type="entry name" value="Sel1-like"/>
</dbReference>
<dbReference type="GO" id="GO:0004339">
    <property type="term" value="F:glucan 1,4-alpha-glucosidase activity"/>
    <property type="evidence" value="ECO:0007669"/>
    <property type="project" value="UniProtKB-EC"/>
</dbReference>
<feature type="compositionally biased region" description="Low complexity" evidence="2">
    <location>
        <begin position="608"/>
        <end position="618"/>
    </location>
</feature>
<keyword evidence="1" id="KW-0677">Repeat</keyword>
<keyword evidence="3" id="KW-0326">Glycosidase</keyword>
<proteinExistence type="predicted"/>
<dbReference type="PANTHER" id="PTHR46430">
    <property type="entry name" value="PROTEIN SKT5-RELATED"/>
    <property type="match status" value="1"/>
</dbReference>
<organism evidence="3">
    <name type="scientific">Ganoderma boninense</name>
    <dbReference type="NCBI Taxonomy" id="34458"/>
    <lineage>
        <taxon>Eukaryota</taxon>
        <taxon>Fungi</taxon>
        <taxon>Dikarya</taxon>
        <taxon>Basidiomycota</taxon>
        <taxon>Agaricomycotina</taxon>
        <taxon>Agaricomycetes</taxon>
        <taxon>Polyporales</taxon>
        <taxon>Polyporaceae</taxon>
        <taxon>Ganoderma</taxon>
    </lineage>
</organism>
<dbReference type="SMART" id="SM00671">
    <property type="entry name" value="SEL1"/>
    <property type="match status" value="5"/>
</dbReference>
<dbReference type="Gene3D" id="1.25.40.10">
    <property type="entry name" value="Tetratricopeptide repeat domain"/>
    <property type="match status" value="1"/>
</dbReference>
<dbReference type="SUPFAM" id="SSF81901">
    <property type="entry name" value="HCP-like"/>
    <property type="match status" value="1"/>
</dbReference>
<keyword evidence="3" id="KW-0378">Hydrolase</keyword>
<gene>
    <name evidence="3" type="primary">G4NCF7</name>
</gene>
<dbReference type="EMBL" id="LR726345">
    <property type="protein sequence ID" value="VWO97485.1"/>
    <property type="molecule type" value="Genomic_DNA"/>
</dbReference>
<feature type="compositionally biased region" description="Polar residues" evidence="2">
    <location>
        <begin position="1"/>
        <end position="13"/>
    </location>
</feature>
<evidence type="ECO:0000256" key="1">
    <source>
        <dbReference type="ARBA" id="ARBA00022737"/>
    </source>
</evidence>
<dbReference type="Pfam" id="PF08238">
    <property type="entry name" value="Sel1"/>
    <property type="match status" value="5"/>
</dbReference>
<feature type="compositionally biased region" description="Low complexity" evidence="2">
    <location>
        <begin position="626"/>
        <end position="642"/>
    </location>
</feature>
<evidence type="ECO:0000313" key="3">
    <source>
        <dbReference type="EMBL" id="VWO97485.1"/>
    </source>
</evidence>
<reference evidence="3" key="1">
    <citation type="submission" date="2019-10" db="EMBL/GenBank/DDBJ databases">
        <authorList>
            <person name="Nor Muhammad N."/>
        </authorList>
    </citation>
    <scope>NUCLEOTIDE SEQUENCE</scope>
</reference>
<dbReference type="AlphaFoldDB" id="A0A5K1JY56"/>
<dbReference type="EC" id="3.2.1.3" evidence="3"/>
<name>A0A5K1JY56_9APHY</name>
<feature type="region of interest" description="Disordered" evidence="2">
    <location>
        <begin position="485"/>
        <end position="672"/>
    </location>
</feature>
<dbReference type="InterPro" id="IPR011990">
    <property type="entry name" value="TPR-like_helical_dom_sf"/>
</dbReference>
<accession>A0A5K1JY56</accession>
<dbReference type="PANTHER" id="PTHR46430:SF2">
    <property type="entry name" value="CHITIN SYNTHASE REGULATORY FACTOR 4"/>
    <property type="match status" value="1"/>
</dbReference>
<dbReference type="InterPro" id="IPR051726">
    <property type="entry name" value="Chitin_Synth_Reg"/>
</dbReference>
<feature type="compositionally biased region" description="Polar residues" evidence="2">
    <location>
        <begin position="105"/>
        <end position="123"/>
    </location>
</feature>